<dbReference type="SUPFAM" id="SSF53335">
    <property type="entry name" value="S-adenosyl-L-methionine-dependent methyltransferases"/>
    <property type="match status" value="1"/>
</dbReference>
<gene>
    <name evidence="11" type="ORF">GT755_12295</name>
</gene>
<keyword evidence="2" id="KW-0489">Methyltransferase</keyword>
<evidence type="ECO:0000256" key="6">
    <source>
        <dbReference type="ARBA" id="ARBA00023125"/>
    </source>
</evidence>
<evidence type="ECO:0000256" key="5">
    <source>
        <dbReference type="ARBA" id="ARBA00022747"/>
    </source>
</evidence>
<keyword evidence="5" id="KW-0680">Restriction system</keyword>
<evidence type="ECO:0000256" key="4">
    <source>
        <dbReference type="ARBA" id="ARBA00022691"/>
    </source>
</evidence>
<dbReference type="EC" id="2.1.1.-" evidence="8"/>
<evidence type="ECO:0000256" key="1">
    <source>
        <dbReference type="ARBA" id="ARBA00010203"/>
    </source>
</evidence>
<keyword evidence="3" id="KW-0808">Transferase</keyword>
<reference evidence="11 12" key="1">
    <citation type="submission" date="2020-01" db="EMBL/GenBank/DDBJ databases">
        <title>Herbidospora sp. NEAU-GS84 nov., a novel actinomycete isolated from soil.</title>
        <authorList>
            <person name="Han L."/>
        </authorList>
    </citation>
    <scope>NUCLEOTIDE SEQUENCE [LARGE SCALE GENOMIC DNA]</scope>
    <source>
        <strain evidence="11 12">NEAU-GS84</strain>
    </source>
</reference>
<keyword evidence="12" id="KW-1185">Reference proteome</keyword>
<accession>A0A7C9J269</accession>
<dbReference type="InterPro" id="IPR017985">
    <property type="entry name" value="MeTrfase_CN4_CS"/>
</dbReference>
<evidence type="ECO:0000313" key="11">
    <source>
        <dbReference type="EMBL" id="NAS22462.1"/>
    </source>
</evidence>
<dbReference type="GO" id="GO:0009307">
    <property type="term" value="P:DNA restriction-modification system"/>
    <property type="evidence" value="ECO:0007669"/>
    <property type="project" value="UniProtKB-KW"/>
</dbReference>
<feature type="compositionally biased region" description="Polar residues" evidence="9">
    <location>
        <begin position="212"/>
        <end position="223"/>
    </location>
</feature>
<dbReference type="EMBL" id="WXEW01000003">
    <property type="protein sequence ID" value="NAS22462.1"/>
    <property type="molecule type" value="Genomic_DNA"/>
</dbReference>
<evidence type="ECO:0000256" key="8">
    <source>
        <dbReference type="RuleBase" id="RU362026"/>
    </source>
</evidence>
<dbReference type="Pfam" id="PF01555">
    <property type="entry name" value="N6_N4_Mtase"/>
    <property type="match status" value="2"/>
</dbReference>
<dbReference type="RefSeq" id="WP_161479830.1">
    <property type="nucleotide sequence ID" value="NZ_WXEW01000003.1"/>
</dbReference>
<evidence type="ECO:0000256" key="9">
    <source>
        <dbReference type="SAM" id="MobiDB-lite"/>
    </source>
</evidence>
<dbReference type="GO" id="GO:0003677">
    <property type="term" value="F:DNA binding"/>
    <property type="evidence" value="ECO:0007669"/>
    <property type="project" value="UniProtKB-KW"/>
</dbReference>
<dbReference type="PROSITE" id="PS00093">
    <property type="entry name" value="N4_MTASE"/>
    <property type="match status" value="1"/>
</dbReference>
<feature type="domain" description="DNA methylase N-4/N-6" evidence="10">
    <location>
        <begin position="23"/>
        <end position="272"/>
    </location>
</feature>
<dbReference type="InterPro" id="IPR029063">
    <property type="entry name" value="SAM-dependent_MTases_sf"/>
</dbReference>
<comment type="catalytic activity">
    <reaction evidence="7">
        <text>a 2'-deoxycytidine in DNA + S-adenosyl-L-methionine = an N(4)-methyl-2'-deoxycytidine in DNA + S-adenosyl-L-homocysteine + H(+)</text>
        <dbReference type="Rhea" id="RHEA:16857"/>
        <dbReference type="Rhea" id="RHEA-COMP:11369"/>
        <dbReference type="Rhea" id="RHEA-COMP:13674"/>
        <dbReference type="ChEBI" id="CHEBI:15378"/>
        <dbReference type="ChEBI" id="CHEBI:57856"/>
        <dbReference type="ChEBI" id="CHEBI:59789"/>
        <dbReference type="ChEBI" id="CHEBI:85452"/>
        <dbReference type="ChEBI" id="CHEBI:137933"/>
        <dbReference type="EC" id="2.1.1.113"/>
    </reaction>
</comment>
<organism evidence="11 12">
    <name type="scientific">Herbidospora solisilvae</name>
    <dbReference type="NCBI Taxonomy" id="2696284"/>
    <lineage>
        <taxon>Bacteria</taxon>
        <taxon>Bacillati</taxon>
        <taxon>Actinomycetota</taxon>
        <taxon>Actinomycetes</taxon>
        <taxon>Streptosporangiales</taxon>
        <taxon>Streptosporangiaceae</taxon>
        <taxon>Herbidospora</taxon>
    </lineage>
</organism>
<dbReference type="InterPro" id="IPR001091">
    <property type="entry name" value="RM_Methyltransferase"/>
</dbReference>
<sequence>MTAVVPVVLRGDARALPLLDSSVDLIVTSPPYWGLRSYQDGGEHYAGQIGDESTPAEYVSNLLQCTAEWMRVLKPTGSLWINLGDSYYSGKGAPGRTTVDAKNEARTARRLGGNPLDGPSFGVGRKSLVGLPWRYALGCIDQLGLILRAELIWSKPNALPESVTDRVRRSHEHWFHLTKLPRYFSAIDEIREPHVRSWTAGRNGGLRPATAGTASQYDGLNQSQPHALGALPGSVWEIPTEPLKVPAELGVDHFAAFPTAWPRRIIRGWSPTGICIECGEGRRPVMHVQRTLDGEPNNELAAWAAPTAPKRMTSDGIGHRRFATDRHLLGYSCACPDQNAPTRPAVVLDPFGGTGTTALVASMLGRRGVTVDRSADYCRIAQWRTTDPGERARVLGLPKPKATPDVPSLFAEVEAEGGAA</sequence>
<name>A0A7C9J269_9ACTN</name>
<evidence type="ECO:0000256" key="2">
    <source>
        <dbReference type="ARBA" id="ARBA00022603"/>
    </source>
</evidence>
<dbReference type="GO" id="GO:0032259">
    <property type="term" value="P:methylation"/>
    <property type="evidence" value="ECO:0007669"/>
    <property type="project" value="UniProtKB-KW"/>
</dbReference>
<keyword evidence="4" id="KW-0949">S-adenosyl-L-methionine</keyword>
<dbReference type="InterPro" id="IPR002941">
    <property type="entry name" value="DNA_methylase_N4/N6"/>
</dbReference>
<dbReference type="PRINTS" id="PR00508">
    <property type="entry name" value="S21N4MTFRASE"/>
</dbReference>
<keyword evidence="6" id="KW-0238">DNA-binding</keyword>
<evidence type="ECO:0000313" key="12">
    <source>
        <dbReference type="Proteomes" id="UP000479526"/>
    </source>
</evidence>
<feature type="domain" description="DNA methylase N-4/N-6" evidence="10">
    <location>
        <begin position="346"/>
        <end position="382"/>
    </location>
</feature>
<comment type="caution">
    <text evidence="11">The sequence shown here is derived from an EMBL/GenBank/DDBJ whole genome shotgun (WGS) entry which is preliminary data.</text>
</comment>
<dbReference type="GO" id="GO:0008170">
    <property type="term" value="F:N-methyltransferase activity"/>
    <property type="evidence" value="ECO:0007669"/>
    <property type="project" value="InterPro"/>
</dbReference>
<evidence type="ECO:0000256" key="3">
    <source>
        <dbReference type="ARBA" id="ARBA00022679"/>
    </source>
</evidence>
<dbReference type="GO" id="GO:0015667">
    <property type="term" value="F:site-specific DNA-methyltransferase (cytosine-N4-specific) activity"/>
    <property type="evidence" value="ECO:0007669"/>
    <property type="project" value="UniProtKB-EC"/>
</dbReference>
<evidence type="ECO:0000259" key="10">
    <source>
        <dbReference type="Pfam" id="PF01555"/>
    </source>
</evidence>
<comment type="similarity">
    <text evidence="1">Belongs to the N(4)/N(6)-methyltransferase family. N(4) subfamily.</text>
</comment>
<evidence type="ECO:0000256" key="7">
    <source>
        <dbReference type="ARBA" id="ARBA00049120"/>
    </source>
</evidence>
<dbReference type="Proteomes" id="UP000479526">
    <property type="component" value="Unassembled WGS sequence"/>
</dbReference>
<feature type="region of interest" description="Disordered" evidence="9">
    <location>
        <begin position="201"/>
        <end position="223"/>
    </location>
</feature>
<protein>
    <recommendedName>
        <fullName evidence="8">Methyltransferase</fullName>
        <ecNumber evidence="8">2.1.1.-</ecNumber>
    </recommendedName>
</protein>
<proteinExistence type="inferred from homology"/>
<dbReference type="Gene3D" id="3.40.50.150">
    <property type="entry name" value="Vaccinia Virus protein VP39"/>
    <property type="match status" value="2"/>
</dbReference>
<dbReference type="AlphaFoldDB" id="A0A7C9J269"/>